<accession>A0AAQ4EYV0</accession>
<evidence type="ECO:0000256" key="1">
    <source>
        <dbReference type="SAM" id="MobiDB-lite"/>
    </source>
</evidence>
<keyword evidence="3" id="KW-1185">Reference proteome</keyword>
<evidence type="ECO:0000313" key="3">
    <source>
        <dbReference type="Proteomes" id="UP001321473"/>
    </source>
</evidence>
<name>A0AAQ4EYV0_AMBAM</name>
<feature type="region of interest" description="Disordered" evidence="1">
    <location>
        <begin position="1"/>
        <end position="58"/>
    </location>
</feature>
<sequence length="120" mass="12988">MDIEEAETTASDDRCKKSTSGEHGSVRDGKMKTSSETPNEQGDVSNATEMLPMSDQASAMNAEVELVQDDRASQIDTFGLAKRAKKMLPCTSFTTFHRGQVATLRAPVAQSDWGQGEVFA</sequence>
<comment type="caution">
    <text evidence="2">The sequence shown here is derived from an EMBL/GenBank/DDBJ whole genome shotgun (WGS) entry which is preliminary data.</text>
</comment>
<gene>
    <name evidence="2" type="ORF">V5799_018643</name>
</gene>
<feature type="compositionally biased region" description="Basic and acidic residues" evidence="1">
    <location>
        <begin position="11"/>
        <end position="33"/>
    </location>
</feature>
<dbReference type="Proteomes" id="UP001321473">
    <property type="component" value="Unassembled WGS sequence"/>
</dbReference>
<organism evidence="2 3">
    <name type="scientific">Amblyomma americanum</name>
    <name type="common">Lone star tick</name>
    <dbReference type="NCBI Taxonomy" id="6943"/>
    <lineage>
        <taxon>Eukaryota</taxon>
        <taxon>Metazoa</taxon>
        <taxon>Ecdysozoa</taxon>
        <taxon>Arthropoda</taxon>
        <taxon>Chelicerata</taxon>
        <taxon>Arachnida</taxon>
        <taxon>Acari</taxon>
        <taxon>Parasitiformes</taxon>
        <taxon>Ixodida</taxon>
        <taxon>Ixodoidea</taxon>
        <taxon>Ixodidae</taxon>
        <taxon>Amblyomminae</taxon>
        <taxon>Amblyomma</taxon>
    </lineage>
</organism>
<reference evidence="2 3" key="1">
    <citation type="journal article" date="2023" name="Arcadia Sci">
        <title>De novo assembly of a long-read Amblyomma americanum tick genome.</title>
        <authorList>
            <person name="Chou S."/>
            <person name="Poskanzer K.E."/>
            <person name="Rollins M."/>
            <person name="Thuy-Boun P.S."/>
        </authorList>
    </citation>
    <scope>NUCLEOTIDE SEQUENCE [LARGE SCALE GENOMIC DNA]</scope>
    <source>
        <strain evidence="2">F_SG_1</strain>
        <tissue evidence="2">Salivary glands</tissue>
    </source>
</reference>
<dbReference type="AlphaFoldDB" id="A0AAQ4EYV0"/>
<evidence type="ECO:0000313" key="2">
    <source>
        <dbReference type="EMBL" id="KAK8780016.1"/>
    </source>
</evidence>
<protein>
    <submittedName>
        <fullName evidence="2">Uncharacterized protein</fullName>
    </submittedName>
</protein>
<dbReference type="EMBL" id="JARKHS020009264">
    <property type="protein sequence ID" value="KAK8780016.1"/>
    <property type="molecule type" value="Genomic_DNA"/>
</dbReference>
<feature type="compositionally biased region" description="Polar residues" evidence="1">
    <location>
        <begin position="34"/>
        <end position="48"/>
    </location>
</feature>
<proteinExistence type="predicted"/>